<dbReference type="AlphaFoldDB" id="A0A0G0P7A0"/>
<accession>A0A0G0P7A0</accession>
<reference evidence="4 5" key="1">
    <citation type="journal article" date="2015" name="Nature">
        <title>rRNA introns, odd ribosomes, and small enigmatic genomes across a large radiation of phyla.</title>
        <authorList>
            <person name="Brown C.T."/>
            <person name="Hug L.A."/>
            <person name="Thomas B.C."/>
            <person name="Sharon I."/>
            <person name="Castelle C.J."/>
            <person name="Singh A."/>
            <person name="Wilkins M.J."/>
            <person name="Williams K.H."/>
            <person name="Banfield J.F."/>
        </authorList>
    </citation>
    <scope>NUCLEOTIDE SEQUENCE [LARGE SCALE GENOMIC DNA]</scope>
</reference>
<dbReference type="Pfam" id="PF13399">
    <property type="entry name" value="LytR_C"/>
    <property type="match status" value="1"/>
</dbReference>
<dbReference type="InterPro" id="IPR027381">
    <property type="entry name" value="LytR/CpsA/Psr_C"/>
</dbReference>
<keyword evidence="2" id="KW-0812">Transmembrane</keyword>
<feature type="compositionally biased region" description="Low complexity" evidence="1">
    <location>
        <begin position="253"/>
        <end position="265"/>
    </location>
</feature>
<evidence type="ECO:0000256" key="1">
    <source>
        <dbReference type="SAM" id="MobiDB-lite"/>
    </source>
</evidence>
<dbReference type="EMBL" id="LBVW01000005">
    <property type="protein sequence ID" value="KKQ94019.1"/>
    <property type="molecule type" value="Genomic_DNA"/>
</dbReference>
<protein>
    <recommendedName>
        <fullName evidence="3">LytR/CpsA/Psr regulator C-terminal domain-containing protein</fullName>
    </recommendedName>
</protein>
<evidence type="ECO:0000256" key="2">
    <source>
        <dbReference type="SAM" id="Phobius"/>
    </source>
</evidence>
<organism evidence="4 5">
    <name type="scientific">Candidatus Woesebacteria bacterium GW2011_GWB1_39_10b</name>
    <dbReference type="NCBI Taxonomy" id="1618573"/>
    <lineage>
        <taxon>Bacteria</taxon>
        <taxon>Candidatus Woeseibacteriota</taxon>
    </lineage>
</organism>
<sequence>MIKNIIAIAKDKIIAAEIDLGTKEKTLESSEFGWTSETLDLAFAEIVKRFKTKKFRILVADELSYIVRLSVDSNLSSGQERQFLSDQLKEKIPESLAPGEWDYKEIVSSEGVDGKEVIVFALVRDFYEVLRRAVTNTGLIVEAVEPEVVAKTRDANPIIGLAMKEDITGRDEEVLNIILKEGKEKATETVSEAKTQEVSDEEEIKPEKKGVLTLRMSFTTLILLILFVVGLIVLAKMFLFKKPNESTEVSSDVTLSPSPVSTETPEPTEEVEVGTSEYKVQVQNGSGVIGEADVVAEILTSEGFKNIETGNADSYTYQKTEIRVKKDTPDEVFETINKALNSDYEVILSDERLADTLPFDAIIIIGKRIE</sequence>
<dbReference type="STRING" id="1618573.UT19_C0005G0034"/>
<keyword evidence="2" id="KW-0472">Membrane</keyword>
<comment type="caution">
    <text evidence="4">The sequence shown here is derived from an EMBL/GenBank/DDBJ whole genome shotgun (WGS) entry which is preliminary data.</text>
</comment>
<evidence type="ECO:0000313" key="4">
    <source>
        <dbReference type="EMBL" id="KKQ94019.1"/>
    </source>
</evidence>
<proteinExistence type="predicted"/>
<evidence type="ECO:0000259" key="3">
    <source>
        <dbReference type="Pfam" id="PF13399"/>
    </source>
</evidence>
<dbReference type="Gene3D" id="3.30.70.2390">
    <property type="match status" value="1"/>
</dbReference>
<dbReference type="Proteomes" id="UP000034932">
    <property type="component" value="Unassembled WGS sequence"/>
</dbReference>
<gene>
    <name evidence="4" type="ORF">UT19_C0005G0034</name>
</gene>
<feature type="transmembrane region" description="Helical" evidence="2">
    <location>
        <begin position="218"/>
        <end position="240"/>
    </location>
</feature>
<evidence type="ECO:0000313" key="5">
    <source>
        <dbReference type="Proteomes" id="UP000034932"/>
    </source>
</evidence>
<keyword evidence="2" id="KW-1133">Transmembrane helix</keyword>
<feature type="region of interest" description="Disordered" evidence="1">
    <location>
        <begin position="249"/>
        <end position="269"/>
    </location>
</feature>
<name>A0A0G0P7A0_9BACT</name>
<feature type="domain" description="LytR/CpsA/Psr regulator C-terminal" evidence="3">
    <location>
        <begin position="278"/>
        <end position="366"/>
    </location>
</feature>